<dbReference type="Pfam" id="PF09587">
    <property type="entry name" value="PGA_cap"/>
    <property type="match status" value="1"/>
</dbReference>
<comment type="similarity">
    <text evidence="1">Belongs to the CapA family.</text>
</comment>
<dbReference type="InterPro" id="IPR019079">
    <property type="entry name" value="Capsule_synth_CapA"/>
</dbReference>
<comment type="caution">
    <text evidence="3">The sequence shown here is derived from an EMBL/GenBank/DDBJ whole genome shotgun (WGS) entry which is preliminary data.</text>
</comment>
<dbReference type="PANTHER" id="PTHR33393">
    <property type="entry name" value="POLYGLUTAMINE SYNTHESIS ACCESSORY PROTEIN RV0574C-RELATED"/>
    <property type="match status" value="1"/>
</dbReference>
<accession>A0A7V4UBL8</accession>
<sequence>MSDLSAKPINKIQRRLRAVFFYLRIKNVWLRLLFTAVLSPSLSLFAQKPDSLVHLMFAGDVTLANHFENHVGYDLSYPFKYLDWFGQADISMVNLENPLTRRGKPADKLFTFRTKPEYVHILQAGGIDIVTLANNHIYDYGAQGLYDTIRILDKGGIRHVGAGGTLPEARRPVVFRKKDLRLAYLAYYGLGRHSDSHPATEDSAGTAMRDLNYIREDIQQIREQVDVVIINFHWGIEKENYPQPDQRAFAHAVIDAGADFIIGHHPHVLQGIEKYKGKLIAYSLGNFIFGGNSRRYERSIVLEILINPKNAGEYRVRVHPVEIKNWQPAAAGQEARKKVVEDLRQFSSVFPSSFQLKAD</sequence>
<evidence type="ECO:0000256" key="1">
    <source>
        <dbReference type="ARBA" id="ARBA00005662"/>
    </source>
</evidence>
<gene>
    <name evidence="3" type="ORF">ENK44_00050</name>
</gene>
<dbReference type="SMART" id="SM00854">
    <property type="entry name" value="PGA_cap"/>
    <property type="match status" value="1"/>
</dbReference>
<reference evidence="3" key="1">
    <citation type="journal article" date="2020" name="mSystems">
        <title>Genome- and Community-Level Interaction Insights into Carbon Utilization and Element Cycling Functions of Hydrothermarchaeota in Hydrothermal Sediment.</title>
        <authorList>
            <person name="Zhou Z."/>
            <person name="Liu Y."/>
            <person name="Xu W."/>
            <person name="Pan J."/>
            <person name="Luo Z.H."/>
            <person name="Li M."/>
        </authorList>
    </citation>
    <scope>NUCLEOTIDE SEQUENCE [LARGE SCALE GENOMIC DNA]</scope>
    <source>
        <strain evidence="3">HyVt-577</strain>
    </source>
</reference>
<dbReference type="PANTHER" id="PTHR33393:SF13">
    <property type="entry name" value="PGA BIOSYNTHESIS PROTEIN CAPA"/>
    <property type="match status" value="1"/>
</dbReference>
<feature type="domain" description="Capsule synthesis protein CapA" evidence="2">
    <location>
        <begin position="54"/>
        <end position="291"/>
    </location>
</feature>
<dbReference type="SUPFAM" id="SSF56300">
    <property type="entry name" value="Metallo-dependent phosphatases"/>
    <property type="match status" value="1"/>
</dbReference>
<dbReference type="InterPro" id="IPR029052">
    <property type="entry name" value="Metallo-depent_PP-like"/>
</dbReference>
<protein>
    <submittedName>
        <fullName evidence="3">CapA family protein</fullName>
    </submittedName>
</protein>
<dbReference type="Proteomes" id="UP000885779">
    <property type="component" value="Unassembled WGS sequence"/>
</dbReference>
<dbReference type="Gene3D" id="3.60.21.10">
    <property type="match status" value="1"/>
</dbReference>
<organism evidence="3">
    <name type="scientific">Caldithrix abyssi</name>
    <dbReference type="NCBI Taxonomy" id="187145"/>
    <lineage>
        <taxon>Bacteria</taxon>
        <taxon>Pseudomonadati</taxon>
        <taxon>Calditrichota</taxon>
        <taxon>Calditrichia</taxon>
        <taxon>Calditrichales</taxon>
        <taxon>Calditrichaceae</taxon>
        <taxon>Caldithrix</taxon>
    </lineage>
</organism>
<dbReference type="EMBL" id="DRQG01000002">
    <property type="protein sequence ID" value="HGY54067.1"/>
    <property type="molecule type" value="Genomic_DNA"/>
</dbReference>
<evidence type="ECO:0000313" key="3">
    <source>
        <dbReference type="EMBL" id="HGY54067.1"/>
    </source>
</evidence>
<evidence type="ECO:0000259" key="2">
    <source>
        <dbReference type="SMART" id="SM00854"/>
    </source>
</evidence>
<proteinExistence type="inferred from homology"/>
<dbReference type="AlphaFoldDB" id="A0A7V4UBL8"/>
<dbReference type="CDD" id="cd07381">
    <property type="entry name" value="MPP_CapA"/>
    <property type="match status" value="1"/>
</dbReference>
<dbReference type="InterPro" id="IPR052169">
    <property type="entry name" value="CW_Biosynth-Accessory"/>
</dbReference>
<name>A0A7V4UBL8_CALAY</name>